<dbReference type="STRING" id="90262.A0A1X2IX96"/>
<feature type="non-terminal residue" evidence="4">
    <location>
        <position position="1"/>
    </location>
</feature>
<feature type="transmembrane region" description="Helical" evidence="2">
    <location>
        <begin position="7"/>
        <end position="28"/>
    </location>
</feature>
<feature type="compositionally biased region" description="Low complexity" evidence="1">
    <location>
        <begin position="243"/>
        <end position="257"/>
    </location>
</feature>
<dbReference type="Proteomes" id="UP000193560">
    <property type="component" value="Unassembled WGS sequence"/>
</dbReference>
<feature type="compositionally biased region" description="Low complexity" evidence="1">
    <location>
        <begin position="205"/>
        <end position="224"/>
    </location>
</feature>
<feature type="transmembrane region" description="Helical" evidence="2">
    <location>
        <begin position="34"/>
        <end position="52"/>
    </location>
</feature>
<dbReference type="Gene3D" id="1.10.167.10">
    <property type="entry name" value="Regulator of G-protein Signalling 4, domain 2"/>
    <property type="match status" value="1"/>
</dbReference>
<feature type="compositionally biased region" description="Polar residues" evidence="1">
    <location>
        <begin position="225"/>
        <end position="242"/>
    </location>
</feature>
<dbReference type="PANTHER" id="PTHR10845">
    <property type="entry name" value="REGULATOR OF G PROTEIN SIGNALING"/>
    <property type="match status" value="1"/>
</dbReference>
<dbReference type="InterPro" id="IPR016137">
    <property type="entry name" value="RGS"/>
</dbReference>
<reference evidence="4 5" key="1">
    <citation type="submission" date="2016-07" db="EMBL/GenBank/DDBJ databases">
        <title>Pervasive Adenine N6-methylation of Active Genes in Fungi.</title>
        <authorList>
            <consortium name="DOE Joint Genome Institute"/>
            <person name="Mondo S.J."/>
            <person name="Dannebaum R.O."/>
            <person name="Kuo R.C."/>
            <person name="Labutti K."/>
            <person name="Haridas S."/>
            <person name="Kuo A."/>
            <person name="Salamov A."/>
            <person name="Ahrendt S.R."/>
            <person name="Lipzen A."/>
            <person name="Sullivan W."/>
            <person name="Andreopoulos W.B."/>
            <person name="Clum A."/>
            <person name="Lindquist E."/>
            <person name="Daum C."/>
            <person name="Ramamoorthy G.K."/>
            <person name="Gryganskyi A."/>
            <person name="Culley D."/>
            <person name="Magnuson J.K."/>
            <person name="James T.Y."/>
            <person name="O'Malley M.A."/>
            <person name="Stajich J.E."/>
            <person name="Spatafora J.W."/>
            <person name="Visel A."/>
            <person name="Grigoriev I.V."/>
        </authorList>
    </citation>
    <scope>NUCLEOTIDE SEQUENCE [LARGE SCALE GENOMIC DNA]</scope>
    <source>
        <strain evidence="4 5">NRRL 1336</strain>
    </source>
</reference>
<dbReference type="PANTHER" id="PTHR10845:SF192">
    <property type="entry name" value="DOUBLE HIT, ISOFORM B"/>
    <property type="match status" value="1"/>
</dbReference>
<name>A0A1X2IX96_9FUNG</name>
<evidence type="ECO:0000313" key="5">
    <source>
        <dbReference type="Proteomes" id="UP000193560"/>
    </source>
</evidence>
<evidence type="ECO:0000256" key="1">
    <source>
        <dbReference type="SAM" id="MobiDB-lite"/>
    </source>
</evidence>
<organism evidence="4 5">
    <name type="scientific">Absidia repens</name>
    <dbReference type="NCBI Taxonomy" id="90262"/>
    <lineage>
        <taxon>Eukaryota</taxon>
        <taxon>Fungi</taxon>
        <taxon>Fungi incertae sedis</taxon>
        <taxon>Mucoromycota</taxon>
        <taxon>Mucoromycotina</taxon>
        <taxon>Mucoromycetes</taxon>
        <taxon>Mucorales</taxon>
        <taxon>Cunninghamellaceae</taxon>
        <taxon>Absidia</taxon>
    </lineage>
</organism>
<sequence>MDVINGFIYLFIIFPLFPFFPSLSILFSFSFLDLFITFFTLPFPFLSLFSLLRKLDAIMVLTLECLLSDTTSEPFKAFSAYLQQQYCTENLMFWLAVERYKEDYQRARQTILANSSDDKSNDQIHHMIQQCMVIIYTYIQPNSCREINIPCDMRHAIIDKVGTDYHPDLFIPASEAVLELMRANAFIPWLTQWDPSMLPTPPTPISCTSSSSSLNSPHSNPTSSAMVSSLSSPDGWNVLTTDSTSSPRLSVSSFRSTNDTVSPSSSKQQQQQQQRQRRVGGLSYQSMLKRMKNSFFNNTIKSPPNPIRRSSLTWPSTSNRKK</sequence>
<proteinExistence type="predicted"/>
<evidence type="ECO:0000313" key="4">
    <source>
        <dbReference type="EMBL" id="ORZ23652.1"/>
    </source>
</evidence>
<dbReference type="InterPro" id="IPR044926">
    <property type="entry name" value="RGS_subdomain_2"/>
</dbReference>
<feature type="compositionally biased region" description="Polar residues" evidence="1">
    <location>
        <begin position="258"/>
        <end position="267"/>
    </location>
</feature>
<feature type="domain" description="RGS" evidence="3">
    <location>
        <begin position="78"/>
        <end position="190"/>
    </location>
</feature>
<dbReference type="CDD" id="cd07440">
    <property type="entry name" value="RGS"/>
    <property type="match status" value="1"/>
</dbReference>
<dbReference type="EMBL" id="MCGE01000003">
    <property type="protein sequence ID" value="ORZ23652.1"/>
    <property type="molecule type" value="Genomic_DNA"/>
</dbReference>
<dbReference type="SMART" id="SM00315">
    <property type="entry name" value="RGS"/>
    <property type="match status" value="1"/>
</dbReference>
<dbReference type="OrthoDB" id="10266999at2759"/>
<evidence type="ECO:0000256" key="2">
    <source>
        <dbReference type="SAM" id="Phobius"/>
    </source>
</evidence>
<keyword evidence="5" id="KW-1185">Reference proteome</keyword>
<dbReference type="PROSITE" id="PS50132">
    <property type="entry name" value="RGS"/>
    <property type="match status" value="1"/>
</dbReference>
<evidence type="ECO:0000259" key="3">
    <source>
        <dbReference type="PROSITE" id="PS50132"/>
    </source>
</evidence>
<accession>A0A1X2IX96</accession>
<feature type="region of interest" description="Disordered" evidence="1">
    <location>
        <begin position="294"/>
        <end position="322"/>
    </location>
</feature>
<feature type="region of interest" description="Disordered" evidence="1">
    <location>
        <begin position="201"/>
        <end position="280"/>
    </location>
</feature>
<comment type="caution">
    <text evidence="4">The sequence shown here is derived from an EMBL/GenBank/DDBJ whole genome shotgun (WGS) entry which is preliminary data.</text>
</comment>
<keyword evidence="2" id="KW-0812">Transmembrane</keyword>
<keyword evidence="2" id="KW-0472">Membrane</keyword>
<dbReference type="SUPFAM" id="SSF48097">
    <property type="entry name" value="Regulator of G-protein signaling, RGS"/>
    <property type="match status" value="1"/>
</dbReference>
<dbReference type="InterPro" id="IPR036305">
    <property type="entry name" value="RGS_sf"/>
</dbReference>
<dbReference type="Pfam" id="PF00615">
    <property type="entry name" value="RGS"/>
    <property type="match status" value="1"/>
</dbReference>
<protein>
    <submittedName>
        <fullName evidence="4">RGS domain-containing protein</fullName>
    </submittedName>
</protein>
<keyword evidence="2" id="KW-1133">Transmembrane helix</keyword>
<gene>
    <name evidence="4" type="ORF">BCR42DRAFT_405217</name>
</gene>
<dbReference type="AlphaFoldDB" id="A0A1X2IX96"/>